<comment type="caution">
    <text evidence="2">The sequence shown here is derived from an EMBL/GenBank/DDBJ whole genome shotgun (WGS) entry which is preliminary data.</text>
</comment>
<reference evidence="3" key="1">
    <citation type="journal article" date="2017" name="Proc. Natl. Acad. Sci. U.S.A.">
        <title>Simulation of Deepwater Horizon oil plume reveals substrate specialization within a complex community of hydrocarbon-degraders.</title>
        <authorList>
            <person name="Hu P."/>
            <person name="Dubinsky E.A."/>
            <person name="Probst A.J."/>
            <person name="Wang J."/>
            <person name="Sieber C.M.K."/>
            <person name="Tom L.M."/>
            <person name="Gardinali P."/>
            <person name="Banfield J.F."/>
            <person name="Atlas R.M."/>
            <person name="Andersen G.L."/>
        </authorList>
    </citation>
    <scope>NUCLEOTIDE SEQUENCE [LARGE SCALE GENOMIC DNA]</scope>
</reference>
<protein>
    <recommendedName>
        <fullName evidence="1">GAF domain-containing protein</fullName>
    </recommendedName>
</protein>
<dbReference type="EMBL" id="MAAO01000006">
    <property type="protein sequence ID" value="OUR96476.1"/>
    <property type="molecule type" value="Genomic_DNA"/>
</dbReference>
<dbReference type="InterPro" id="IPR029016">
    <property type="entry name" value="GAF-like_dom_sf"/>
</dbReference>
<sequence>MKNLELIREVFLFPQFQNHSGIEIYYKNINEYSLVFNTGEVSTENRSLLSIAFEGEEVGKITFNSSSIESEKIISETAAHLSPLFRSSHIESEFTYNLSVLEWLKGARELIPDIADWIGVYFKTDYLTGEKSSDLVLGPFFGESTNHVRIPIEKGLCGLALREERVVNVEDVHADDRHIACSLKTNSELIIPLCDKRGEFVAELDIDSNQRAAFSKDIEEKMKLYCESFPLK</sequence>
<gene>
    <name evidence="2" type="ORF">A9Q84_09000</name>
</gene>
<name>A0A1Y5F6E5_9BACT</name>
<dbReference type="AlphaFoldDB" id="A0A1Y5F6E5"/>
<evidence type="ECO:0000313" key="2">
    <source>
        <dbReference type="EMBL" id="OUR96476.1"/>
    </source>
</evidence>
<dbReference type="InterPro" id="IPR003018">
    <property type="entry name" value="GAF"/>
</dbReference>
<evidence type="ECO:0000313" key="3">
    <source>
        <dbReference type="Proteomes" id="UP000196531"/>
    </source>
</evidence>
<organism evidence="2 3">
    <name type="scientific">Halobacteriovorax marinus</name>
    <dbReference type="NCBI Taxonomy" id="97084"/>
    <lineage>
        <taxon>Bacteria</taxon>
        <taxon>Pseudomonadati</taxon>
        <taxon>Bdellovibrionota</taxon>
        <taxon>Bacteriovoracia</taxon>
        <taxon>Bacteriovoracales</taxon>
        <taxon>Halobacteriovoraceae</taxon>
        <taxon>Halobacteriovorax</taxon>
    </lineage>
</organism>
<evidence type="ECO:0000259" key="1">
    <source>
        <dbReference type="Pfam" id="PF01590"/>
    </source>
</evidence>
<dbReference type="Proteomes" id="UP000196531">
    <property type="component" value="Unassembled WGS sequence"/>
</dbReference>
<proteinExistence type="predicted"/>
<dbReference type="Gene3D" id="3.30.450.40">
    <property type="match status" value="1"/>
</dbReference>
<dbReference type="SUPFAM" id="SSF55781">
    <property type="entry name" value="GAF domain-like"/>
    <property type="match status" value="1"/>
</dbReference>
<feature type="domain" description="GAF" evidence="1">
    <location>
        <begin position="142"/>
        <end position="221"/>
    </location>
</feature>
<accession>A0A1Y5F6E5</accession>
<dbReference type="Pfam" id="PF01590">
    <property type="entry name" value="GAF"/>
    <property type="match status" value="1"/>
</dbReference>